<dbReference type="InterPro" id="IPR002797">
    <property type="entry name" value="Polysacc_synth"/>
</dbReference>
<feature type="transmembrane region" description="Helical" evidence="6">
    <location>
        <begin position="103"/>
        <end position="124"/>
    </location>
</feature>
<feature type="transmembrane region" description="Helical" evidence="6">
    <location>
        <begin position="204"/>
        <end position="225"/>
    </location>
</feature>
<dbReference type="PANTHER" id="PTHR30250">
    <property type="entry name" value="PST FAMILY PREDICTED COLANIC ACID TRANSPORTER"/>
    <property type="match status" value="1"/>
</dbReference>
<keyword evidence="8" id="KW-1185">Reference proteome</keyword>
<evidence type="ECO:0000256" key="2">
    <source>
        <dbReference type="ARBA" id="ARBA00022475"/>
    </source>
</evidence>
<dbReference type="EMBL" id="JAHSTY010000002">
    <property type="protein sequence ID" value="MBV4454517.1"/>
    <property type="molecule type" value="Genomic_DNA"/>
</dbReference>
<dbReference type="Proteomes" id="UP001048976">
    <property type="component" value="Unassembled WGS sequence"/>
</dbReference>
<feature type="transmembrane region" description="Helical" evidence="6">
    <location>
        <begin position="361"/>
        <end position="381"/>
    </location>
</feature>
<gene>
    <name evidence="7" type="ORF">KVG91_18145</name>
</gene>
<keyword evidence="4 6" id="KW-1133">Transmembrane helix</keyword>
<feature type="transmembrane region" description="Helical" evidence="6">
    <location>
        <begin position="420"/>
        <end position="441"/>
    </location>
</feature>
<evidence type="ECO:0000256" key="1">
    <source>
        <dbReference type="ARBA" id="ARBA00004651"/>
    </source>
</evidence>
<keyword evidence="3 6" id="KW-0812">Transmembrane</keyword>
<evidence type="ECO:0000256" key="5">
    <source>
        <dbReference type="ARBA" id="ARBA00023136"/>
    </source>
</evidence>
<protein>
    <submittedName>
        <fullName evidence="7">Oligosaccharide flippase family protein</fullName>
    </submittedName>
</protein>
<comment type="caution">
    <text evidence="7">The sequence shown here is derived from an EMBL/GenBank/DDBJ whole genome shotgun (WGS) entry which is preliminary data.</text>
</comment>
<evidence type="ECO:0000256" key="3">
    <source>
        <dbReference type="ARBA" id="ARBA00022692"/>
    </source>
</evidence>
<feature type="transmembrane region" description="Helical" evidence="6">
    <location>
        <begin position="31"/>
        <end position="49"/>
    </location>
</feature>
<dbReference type="InterPro" id="IPR050833">
    <property type="entry name" value="Poly_Biosynth_Transport"/>
</dbReference>
<keyword evidence="2" id="KW-1003">Cell membrane</keyword>
<comment type="subcellular location">
    <subcellularLocation>
        <location evidence="1">Cell membrane</location>
        <topology evidence="1">Multi-pass membrane protein</topology>
    </subcellularLocation>
</comment>
<evidence type="ECO:0000313" key="8">
    <source>
        <dbReference type="Proteomes" id="UP001048976"/>
    </source>
</evidence>
<reference evidence="7" key="1">
    <citation type="submission" date="2021-06" db="EMBL/GenBank/DDBJ databases">
        <title>Updating the genus Pseudomonas: Description of 43 new species and partition of the Pseudomonas putida group.</title>
        <authorList>
            <person name="Girard L."/>
            <person name="Lood C."/>
            <person name="Vandamme P."/>
            <person name="Rokni-Zadeh H."/>
            <person name="Van Noort V."/>
            <person name="Hofte M."/>
            <person name="Lavigne R."/>
            <person name="De Mot R."/>
        </authorList>
    </citation>
    <scope>NUCLEOTIDE SEQUENCE</scope>
    <source>
        <strain evidence="7">SWRI103</strain>
    </source>
</reference>
<feature type="transmembrane region" description="Helical" evidence="6">
    <location>
        <begin position="76"/>
        <end position="97"/>
    </location>
</feature>
<evidence type="ECO:0000256" key="4">
    <source>
        <dbReference type="ARBA" id="ARBA00022989"/>
    </source>
</evidence>
<organism evidence="7 8">
    <name type="scientific">Pseudomonas azadiae</name>
    <dbReference type="NCBI Taxonomy" id="2843612"/>
    <lineage>
        <taxon>Bacteria</taxon>
        <taxon>Pseudomonadati</taxon>
        <taxon>Pseudomonadota</taxon>
        <taxon>Gammaproteobacteria</taxon>
        <taxon>Pseudomonadales</taxon>
        <taxon>Pseudomonadaceae</taxon>
        <taxon>Pseudomonas</taxon>
    </lineage>
</organism>
<name>A0ABS6P396_9PSED</name>
<dbReference type="RefSeq" id="WP_169375174.1">
    <property type="nucleotide sequence ID" value="NZ_JAHSTY010000002.1"/>
</dbReference>
<dbReference type="Pfam" id="PF01943">
    <property type="entry name" value="Polysacc_synt"/>
    <property type="match status" value="1"/>
</dbReference>
<sequence length="442" mass="47794">MLYAGRSSSLLVAFLFLPLYSRLLGSSQFGIVAVMLSLQALLVMMDLGMSTLTSREVSVATSTNESLLTLVRTSELSLTGFYALLLIIAVTLKLLYFGESVSWVVVIGAVLLFWLLVMQNLYYCSLIARRSYTMGSGLQIVGVVVRACVTAVALSRLSATLEVFIMTQLIVTVLHWGWSRYILTSALSEGVDRELSIKRPTLADALALTKMGGALVLFSAAGAAVTQLDKPIISMFASASSVAPYYLASLLCMTPISILAGPVSQYFQPIFLREAAQDKVRGGAKKTALRFALSVFIVTAVPTLILWWFRVPIIDLWMGPGTNNRIIANYVAILLPGLAIGAFGFVPYSQLIYAKDYRFQAVMSACLTVVTLLLATVAAVGKNVEAVCYVYSAYHTASTVVSWIRASTLPDVALYARSTALLVSTLMLASITVLAMALYILI</sequence>
<evidence type="ECO:0000256" key="6">
    <source>
        <dbReference type="SAM" id="Phobius"/>
    </source>
</evidence>
<dbReference type="PANTHER" id="PTHR30250:SF26">
    <property type="entry name" value="PSMA PROTEIN"/>
    <property type="match status" value="1"/>
</dbReference>
<feature type="transmembrane region" description="Helical" evidence="6">
    <location>
        <begin position="288"/>
        <end position="309"/>
    </location>
</feature>
<proteinExistence type="predicted"/>
<feature type="transmembrane region" description="Helical" evidence="6">
    <location>
        <begin position="329"/>
        <end position="349"/>
    </location>
</feature>
<feature type="transmembrane region" description="Helical" evidence="6">
    <location>
        <begin position="245"/>
        <end position="267"/>
    </location>
</feature>
<keyword evidence="5 6" id="KW-0472">Membrane</keyword>
<accession>A0ABS6P396</accession>
<evidence type="ECO:0000313" key="7">
    <source>
        <dbReference type="EMBL" id="MBV4454517.1"/>
    </source>
</evidence>